<evidence type="ECO:0000256" key="1">
    <source>
        <dbReference type="SAM" id="MobiDB-lite"/>
    </source>
</evidence>
<feature type="region of interest" description="Disordered" evidence="1">
    <location>
        <begin position="1"/>
        <end position="22"/>
    </location>
</feature>
<proteinExistence type="predicted"/>
<dbReference type="EMBL" id="JAMZMK010008822">
    <property type="protein sequence ID" value="KAI7738339.1"/>
    <property type="molecule type" value="Genomic_DNA"/>
</dbReference>
<feature type="region of interest" description="Disordered" evidence="1">
    <location>
        <begin position="125"/>
        <end position="182"/>
    </location>
</feature>
<feature type="region of interest" description="Disordered" evidence="1">
    <location>
        <begin position="77"/>
        <end position="102"/>
    </location>
</feature>
<feature type="non-terminal residue" evidence="2">
    <location>
        <position position="1"/>
    </location>
</feature>
<sequence length="182" mass="20074">SSHSFKQISVQKMDQTCPPAVESDSISERIALAMGQRQEIDPLMDETDPISESNPLGQQQQTVLIRAPSMSDVDFSYRTASSCPPSPPATVKEIYPPDGPDAELSELLAFAMGQRQEIDPTLMMDETGSTDSQLASTSESKLFGQQQQGVISRVTSFGDESYRRRSDMREETYPTSVKDNSK</sequence>
<name>A0AAD5GEC4_AMBAR</name>
<gene>
    <name evidence="2" type="ORF">M8C21_008402</name>
</gene>
<feature type="compositionally biased region" description="Polar residues" evidence="1">
    <location>
        <begin position="1"/>
        <end position="14"/>
    </location>
</feature>
<feature type="compositionally biased region" description="Polar residues" evidence="1">
    <location>
        <begin position="173"/>
        <end position="182"/>
    </location>
</feature>
<protein>
    <submittedName>
        <fullName evidence="2">Uncharacterized protein</fullName>
    </submittedName>
</protein>
<dbReference type="Proteomes" id="UP001206925">
    <property type="component" value="Unassembled WGS sequence"/>
</dbReference>
<evidence type="ECO:0000313" key="3">
    <source>
        <dbReference type="Proteomes" id="UP001206925"/>
    </source>
</evidence>
<accession>A0AAD5GEC4</accession>
<organism evidence="2 3">
    <name type="scientific">Ambrosia artemisiifolia</name>
    <name type="common">Common ragweed</name>
    <dbReference type="NCBI Taxonomy" id="4212"/>
    <lineage>
        <taxon>Eukaryota</taxon>
        <taxon>Viridiplantae</taxon>
        <taxon>Streptophyta</taxon>
        <taxon>Embryophyta</taxon>
        <taxon>Tracheophyta</taxon>
        <taxon>Spermatophyta</taxon>
        <taxon>Magnoliopsida</taxon>
        <taxon>eudicotyledons</taxon>
        <taxon>Gunneridae</taxon>
        <taxon>Pentapetalae</taxon>
        <taxon>asterids</taxon>
        <taxon>campanulids</taxon>
        <taxon>Asterales</taxon>
        <taxon>Asteraceae</taxon>
        <taxon>Asteroideae</taxon>
        <taxon>Heliantheae alliance</taxon>
        <taxon>Heliantheae</taxon>
        <taxon>Ambrosia</taxon>
    </lineage>
</organism>
<evidence type="ECO:0000313" key="2">
    <source>
        <dbReference type="EMBL" id="KAI7738339.1"/>
    </source>
</evidence>
<keyword evidence="3" id="KW-1185">Reference proteome</keyword>
<comment type="caution">
    <text evidence="2">The sequence shown here is derived from an EMBL/GenBank/DDBJ whole genome shotgun (WGS) entry which is preliminary data.</text>
</comment>
<feature type="compositionally biased region" description="Polar residues" evidence="1">
    <location>
        <begin position="127"/>
        <end position="155"/>
    </location>
</feature>
<reference evidence="2" key="1">
    <citation type="submission" date="2022-06" db="EMBL/GenBank/DDBJ databases">
        <title>Uncovering the hologenomic basis of an extraordinary plant invasion.</title>
        <authorList>
            <person name="Bieker V.C."/>
            <person name="Martin M.D."/>
            <person name="Gilbert T."/>
            <person name="Hodgins K."/>
            <person name="Battlay P."/>
            <person name="Petersen B."/>
            <person name="Wilson J."/>
        </authorList>
    </citation>
    <scope>NUCLEOTIDE SEQUENCE</scope>
    <source>
        <strain evidence="2">AA19_3_7</strain>
        <tissue evidence="2">Leaf</tissue>
    </source>
</reference>
<dbReference type="AlphaFoldDB" id="A0AAD5GEC4"/>
<feature type="compositionally biased region" description="Basic and acidic residues" evidence="1">
    <location>
        <begin position="160"/>
        <end position="172"/>
    </location>
</feature>